<accession>A0A3Q2QQ11</accession>
<dbReference type="Ensembl" id="ENSFHET00000032278.1">
    <property type="protein sequence ID" value="ENSFHEP00000029761.1"/>
    <property type="gene ID" value="ENSFHEG00000014656.1"/>
</dbReference>
<protein>
    <submittedName>
        <fullName evidence="1">Uncharacterized protein</fullName>
    </submittedName>
</protein>
<dbReference type="Proteomes" id="UP000265000">
    <property type="component" value="Unplaced"/>
</dbReference>
<dbReference type="AlphaFoldDB" id="A0A3Q2QQ11"/>
<dbReference type="GeneTree" id="ENSGT00940000171785"/>
<sequence>MSLCQRGNQKPSMLMFLHVEYSSVVLLCVSEDEHKAEFYKLSDTETDQKVCLATGFTRHNLLKDRAGFNETEASQIVEDGKPTGIYNQVAVLNNNQACGKLLCVSDVSECLSLSQVLLLFADEMVNLASLTVFGLRVIFMKTVVFNVLMTLRLWISQCEYRPSEDLHS</sequence>
<reference evidence="1" key="1">
    <citation type="submission" date="2025-08" db="UniProtKB">
        <authorList>
            <consortium name="Ensembl"/>
        </authorList>
    </citation>
    <scope>IDENTIFICATION</scope>
</reference>
<name>A0A3Q2QQ11_FUNHE</name>
<evidence type="ECO:0000313" key="2">
    <source>
        <dbReference type="Proteomes" id="UP000265000"/>
    </source>
</evidence>
<proteinExistence type="predicted"/>
<evidence type="ECO:0000313" key="1">
    <source>
        <dbReference type="Ensembl" id="ENSFHEP00000029761.1"/>
    </source>
</evidence>
<dbReference type="STRING" id="8078.ENSFHEP00000029761"/>
<reference evidence="1" key="2">
    <citation type="submission" date="2025-09" db="UniProtKB">
        <authorList>
            <consortium name="Ensembl"/>
        </authorList>
    </citation>
    <scope>IDENTIFICATION</scope>
</reference>
<keyword evidence="2" id="KW-1185">Reference proteome</keyword>
<organism evidence="1 2">
    <name type="scientific">Fundulus heteroclitus</name>
    <name type="common">Killifish</name>
    <name type="synonym">Mummichog</name>
    <dbReference type="NCBI Taxonomy" id="8078"/>
    <lineage>
        <taxon>Eukaryota</taxon>
        <taxon>Metazoa</taxon>
        <taxon>Chordata</taxon>
        <taxon>Craniata</taxon>
        <taxon>Vertebrata</taxon>
        <taxon>Euteleostomi</taxon>
        <taxon>Actinopterygii</taxon>
        <taxon>Neopterygii</taxon>
        <taxon>Teleostei</taxon>
        <taxon>Neoteleostei</taxon>
        <taxon>Acanthomorphata</taxon>
        <taxon>Ovalentaria</taxon>
        <taxon>Atherinomorphae</taxon>
        <taxon>Cyprinodontiformes</taxon>
        <taxon>Fundulidae</taxon>
        <taxon>Fundulus</taxon>
    </lineage>
</organism>